<protein>
    <recommendedName>
        <fullName evidence="8">RNase III domain-containing protein</fullName>
    </recommendedName>
</protein>
<evidence type="ECO:0008006" key="8">
    <source>
        <dbReference type="Google" id="ProtNLM"/>
    </source>
</evidence>
<dbReference type="InterPro" id="IPR014720">
    <property type="entry name" value="dsRBD_dom"/>
</dbReference>
<dbReference type="InterPro" id="IPR036389">
    <property type="entry name" value="RNase_III_sf"/>
</dbReference>
<dbReference type="SMART" id="SM00358">
    <property type="entry name" value="DSRM"/>
    <property type="match status" value="1"/>
</dbReference>
<dbReference type="CDD" id="cd00593">
    <property type="entry name" value="RIBOc"/>
    <property type="match status" value="1"/>
</dbReference>
<dbReference type="Gene3D" id="1.10.1520.10">
    <property type="entry name" value="Ribonuclease III domain"/>
    <property type="match status" value="1"/>
</dbReference>
<feature type="domain" description="RNase III" evidence="6">
    <location>
        <begin position="1"/>
        <end position="43"/>
    </location>
</feature>
<evidence type="ECO:0000313" key="7">
    <source>
        <dbReference type="EMBL" id="SVE34210.1"/>
    </source>
</evidence>
<dbReference type="InterPro" id="IPR000999">
    <property type="entry name" value="RNase_III_dom"/>
</dbReference>
<sequence length="138" mass="15666">IALELKLDNFLTYSRKRENNRMNKSILADSVESLIGSIFVDGGYNSAFKFIKKFWSPYLNLQESNEQDPKTKLQEISQQKFKKLPEYKLIKKTGPSHSPVFTVSLKVLKMKLVKASGGSIREAQKEAAKKILDLISGK</sequence>
<keyword evidence="3" id="KW-0378">Hydrolase</keyword>
<dbReference type="Gene3D" id="3.30.160.20">
    <property type="match status" value="1"/>
</dbReference>
<reference evidence="7" key="1">
    <citation type="submission" date="2018-05" db="EMBL/GenBank/DDBJ databases">
        <authorList>
            <person name="Lanie J.A."/>
            <person name="Ng W.-L."/>
            <person name="Kazmierczak K.M."/>
            <person name="Andrzejewski T.M."/>
            <person name="Davidsen T.M."/>
            <person name="Wayne K.J."/>
            <person name="Tettelin H."/>
            <person name="Glass J.I."/>
            <person name="Rusch D."/>
            <person name="Podicherti R."/>
            <person name="Tsui H.-C.T."/>
            <person name="Winkler M.E."/>
        </authorList>
    </citation>
    <scope>NUCLEOTIDE SEQUENCE</scope>
</reference>
<dbReference type="GO" id="GO:0004525">
    <property type="term" value="F:ribonuclease III activity"/>
    <property type="evidence" value="ECO:0007669"/>
    <property type="project" value="InterPro"/>
</dbReference>
<dbReference type="Pfam" id="PF14622">
    <property type="entry name" value="Ribonucleas_3_3"/>
    <property type="match status" value="1"/>
</dbReference>
<evidence type="ECO:0000256" key="1">
    <source>
        <dbReference type="ARBA" id="ARBA00022722"/>
    </source>
</evidence>
<dbReference type="EMBL" id="UINC01210649">
    <property type="protein sequence ID" value="SVE34210.1"/>
    <property type="molecule type" value="Genomic_DNA"/>
</dbReference>
<gene>
    <name evidence="7" type="ORF">METZ01_LOCUS487064</name>
</gene>
<dbReference type="CDD" id="cd10845">
    <property type="entry name" value="DSRM_RNAse_III_family"/>
    <property type="match status" value="1"/>
</dbReference>
<keyword evidence="4" id="KW-0694">RNA-binding</keyword>
<organism evidence="7">
    <name type="scientific">marine metagenome</name>
    <dbReference type="NCBI Taxonomy" id="408172"/>
    <lineage>
        <taxon>unclassified sequences</taxon>
        <taxon>metagenomes</taxon>
        <taxon>ecological metagenomes</taxon>
    </lineage>
</organism>
<name>A0A383CQA8_9ZZZZ</name>
<dbReference type="SUPFAM" id="SSF54768">
    <property type="entry name" value="dsRNA-binding domain-like"/>
    <property type="match status" value="1"/>
</dbReference>
<dbReference type="AlphaFoldDB" id="A0A383CQA8"/>
<evidence type="ECO:0000256" key="3">
    <source>
        <dbReference type="ARBA" id="ARBA00022801"/>
    </source>
</evidence>
<feature type="domain" description="DRBM" evidence="5">
    <location>
        <begin position="68"/>
        <end position="137"/>
    </location>
</feature>
<proteinExistence type="predicted"/>
<dbReference type="GO" id="GO:0010468">
    <property type="term" value="P:regulation of gene expression"/>
    <property type="evidence" value="ECO:0007669"/>
    <property type="project" value="TreeGrafter"/>
</dbReference>
<evidence type="ECO:0000256" key="2">
    <source>
        <dbReference type="ARBA" id="ARBA00022759"/>
    </source>
</evidence>
<dbReference type="PANTHER" id="PTHR11207">
    <property type="entry name" value="RIBONUCLEASE III"/>
    <property type="match status" value="1"/>
</dbReference>
<evidence type="ECO:0000256" key="4">
    <source>
        <dbReference type="ARBA" id="ARBA00022884"/>
    </source>
</evidence>
<dbReference type="GO" id="GO:0003725">
    <property type="term" value="F:double-stranded RNA binding"/>
    <property type="evidence" value="ECO:0007669"/>
    <property type="project" value="TreeGrafter"/>
</dbReference>
<evidence type="ECO:0000259" key="6">
    <source>
        <dbReference type="PROSITE" id="PS50142"/>
    </source>
</evidence>
<evidence type="ECO:0000259" key="5">
    <source>
        <dbReference type="PROSITE" id="PS50137"/>
    </source>
</evidence>
<dbReference type="PROSITE" id="PS50142">
    <property type="entry name" value="RNASE_3_2"/>
    <property type="match status" value="1"/>
</dbReference>
<dbReference type="PANTHER" id="PTHR11207:SF0">
    <property type="entry name" value="RIBONUCLEASE 3"/>
    <property type="match status" value="1"/>
</dbReference>
<keyword evidence="2" id="KW-0255">Endonuclease</keyword>
<accession>A0A383CQA8</accession>
<dbReference type="Pfam" id="PF00035">
    <property type="entry name" value="dsrm"/>
    <property type="match status" value="1"/>
</dbReference>
<dbReference type="PROSITE" id="PS50137">
    <property type="entry name" value="DS_RBD"/>
    <property type="match status" value="1"/>
</dbReference>
<dbReference type="GO" id="GO:0006396">
    <property type="term" value="P:RNA processing"/>
    <property type="evidence" value="ECO:0007669"/>
    <property type="project" value="InterPro"/>
</dbReference>
<keyword evidence="1" id="KW-0540">Nuclease</keyword>
<feature type="non-terminal residue" evidence="7">
    <location>
        <position position="1"/>
    </location>
</feature>
<dbReference type="SUPFAM" id="SSF69065">
    <property type="entry name" value="RNase III domain-like"/>
    <property type="match status" value="1"/>
</dbReference>